<dbReference type="Gene3D" id="1.10.390.30">
    <property type="entry name" value="Peptidase M60, enhancin-like domain 3"/>
    <property type="match status" value="1"/>
</dbReference>
<name>A0A7X1DQ34_9LIST</name>
<sequence>MKNKKGYGLFIAMLLMTIIGIVVTGSLKVNAATTMEKKMYAMENPTWLRAQGLSKGIDHDRQDLGIIVPKDSTIEIRQTNPNFKGTVTIELLNDDSSKEGSYQVGSSWVTATAKADSAVFARTLFTPEAPTLEYKVNDKVIELPVFKQGDKEADFFEKWDKSNAAFALIGNKYIQILVPARDKAYLKKMDEFSSINALLAYYDTLFETYNELEGISFTAETATDKNVPTKYFAKANVQGGGAGYYAGDHTADSSSSVYGFFLKPGWGGLHEIGHGYQGSFMTDPTFSTSEVWNNIYADSMQKKMLGSDYYTEGWLYRGERSYLEGVFENFVYETKKPVNNWDVRSKLYMLVMMKDKAGDKAFTHFNQSYRAAINAGTINYEEKLLDLLTQAYGETSHYDFTPFVELVQGSMTDNQKVANLYSGNKAVYPLASLLSGANLKNARKDIQLDSKWGLVSNKELTKYKLTNTSEIQFTINDFDQIKGKTLRIKDGADVIRTIKITSPTMTIKNMPVGIYSLDIPTGATRFYQPSTNYLAVSDGKNKTSIQMNELGTSTMASELLIFKGLSNSTFAKATIDSEAGKFVLDVIKGSPHYYFPGRYASVEILDENGQSVFNKVMNGVSTETGKFEATIKPGYTIKVNHEEPDRLSIMNGPSALLDYAKINTFKVTKYGLTNEKTNVAAQNALANYKEQLKKLAESIRNNDAIKNEDYAYFKTQLKKAIAYLEDTDADKIKYQQDYADLLAVKNDVSQNLLDGSQFRFQMKGFANREFANLFIDLDTNQATISQNAGDPHESYTSTYASIKINNAKGKEIFQRNFEPKTWIAASENKVKIAVGDFITVMHKESAGRLAITNEKTNERYTTYQEATYVVTEDGLKKVEVKQIPTPNTDDLDGNKFKFNLEGLSYWNFASLELDLQNKNAKIQQNAGSPHVYYTGTYASITIRDSRGKNIYTRDYNGRTNAPSSLDNIKIDTGYYITVMHNEYDARLKVWNVETNEKYPVTQQINTYKVTDDGLVKVVDSDVPTFSPNYVDGNVFQFKFQGLGYWNFANVTANLSSMELTFDKKAGQPHVYYDKNNPYASLQVKDKDGSEVYSYTMIGNEDTGALLKKLALEQGYYIVITHQEAGARLPFTVDNMLQEVQQNPAVYQVGANGLVKKALTDIPTPSRFVNKKIYSADIDFTFRGYANSQFAKLHVNKEKNMLHLDVNAIQPHFGFGATSYASIIVKDDKGNPVFTKDFIGNATQQAASLDIPIKDGYTILVNHREPNTTRLEVKDNENDKVYQMSTENEFLVAPNGLIGQ</sequence>
<evidence type="ECO:0000256" key="2">
    <source>
        <dbReference type="SAM" id="Phobius"/>
    </source>
</evidence>
<dbReference type="InterPro" id="IPR004954">
    <property type="entry name" value="Mucin-bd"/>
</dbReference>
<dbReference type="SMART" id="SM01276">
    <property type="entry name" value="M60-like"/>
    <property type="match status" value="1"/>
</dbReference>
<dbReference type="Gene3D" id="3.40.390.80">
    <property type="entry name" value="Peptidase M60, enhancin-like domain 2"/>
    <property type="match status" value="1"/>
</dbReference>
<comment type="caution">
    <text evidence="4">The sequence shown here is derived from an EMBL/GenBank/DDBJ whole genome shotgun (WGS) entry which is preliminary data.</text>
</comment>
<dbReference type="InterPro" id="IPR042279">
    <property type="entry name" value="Pep_M60_3"/>
</dbReference>
<reference evidence="4 5" key="1">
    <citation type="submission" date="2020-03" db="EMBL/GenBank/DDBJ databases">
        <title>Soil Listeria distribution.</title>
        <authorList>
            <person name="Liao J."/>
            <person name="Wiedmann M."/>
        </authorList>
    </citation>
    <scope>NUCLEOTIDE SEQUENCE [LARGE SCALE GENOMIC DNA]</scope>
    <source>
        <strain evidence="4 5">FSL L7-1850</strain>
    </source>
</reference>
<dbReference type="Pfam" id="PF03272">
    <property type="entry name" value="Mucin_bdg"/>
    <property type="match status" value="5"/>
</dbReference>
<dbReference type="EMBL" id="JAARMV010000001">
    <property type="protein sequence ID" value="MBC2370794.1"/>
    <property type="molecule type" value="Genomic_DNA"/>
</dbReference>
<feature type="transmembrane region" description="Helical" evidence="2">
    <location>
        <begin position="7"/>
        <end position="27"/>
    </location>
</feature>
<organism evidence="4 5">
    <name type="scientific">Listeria booriae</name>
    <dbReference type="NCBI Taxonomy" id="1552123"/>
    <lineage>
        <taxon>Bacteria</taxon>
        <taxon>Bacillati</taxon>
        <taxon>Bacillota</taxon>
        <taxon>Bacilli</taxon>
        <taxon>Bacillales</taxon>
        <taxon>Listeriaceae</taxon>
        <taxon>Listeria</taxon>
    </lineage>
</organism>
<keyword evidence="1" id="KW-0175">Coiled coil</keyword>
<keyword evidence="2" id="KW-1133">Transmembrane helix</keyword>
<feature type="domain" description="Peptidase M60" evidence="3">
    <location>
        <begin position="59"/>
        <end position="358"/>
    </location>
</feature>
<keyword evidence="2" id="KW-0472">Membrane</keyword>
<proteinExistence type="predicted"/>
<dbReference type="Proteomes" id="UP000546244">
    <property type="component" value="Unassembled WGS sequence"/>
</dbReference>
<dbReference type="Pfam" id="PF13402">
    <property type="entry name" value="Peptidase_M60"/>
    <property type="match status" value="1"/>
</dbReference>
<protein>
    <submittedName>
        <fullName evidence="4">Enhancing factor (Viral)</fullName>
    </submittedName>
</protein>
<feature type="coiled-coil region" evidence="1">
    <location>
        <begin position="678"/>
        <end position="708"/>
    </location>
</feature>
<evidence type="ECO:0000313" key="4">
    <source>
        <dbReference type="EMBL" id="MBC2370794.1"/>
    </source>
</evidence>
<accession>A0A7X1DQ34</accession>
<evidence type="ECO:0000259" key="3">
    <source>
        <dbReference type="PROSITE" id="PS51723"/>
    </source>
</evidence>
<dbReference type="RefSeq" id="WP_185617937.1">
    <property type="nucleotide sequence ID" value="NZ_JAARMV010000001.1"/>
</dbReference>
<evidence type="ECO:0000256" key="1">
    <source>
        <dbReference type="SAM" id="Coils"/>
    </source>
</evidence>
<evidence type="ECO:0000313" key="5">
    <source>
        <dbReference type="Proteomes" id="UP000546244"/>
    </source>
</evidence>
<dbReference type="PROSITE" id="PS51723">
    <property type="entry name" value="PEPTIDASE_M60"/>
    <property type="match status" value="1"/>
</dbReference>
<gene>
    <name evidence="4" type="ORF">HBP98_02125</name>
</gene>
<dbReference type="InterPro" id="IPR031161">
    <property type="entry name" value="Peptidase_M60_dom"/>
</dbReference>
<keyword evidence="2" id="KW-0812">Transmembrane</keyword>